<dbReference type="InterPro" id="IPR036265">
    <property type="entry name" value="HIT-like_sf"/>
</dbReference>
<dbReference type="InterPro" id="IPR027417">
    <property type="entry name" value="P-loop_NTPase"/>
</dbReference>
<sequence>MGYKSGCLGHLGHKLEFVLIEPPFFSETNLISPRLHLPIQSSWKDGRRHPSHFSLEEEPNRSVMVILVGPPGSGKSTFCEAVITASRRPWVRVCQDIINNGKAGTKVQSLKAVADALNEGKSVFIDRCNLEKGQRADFMKLCRSQTDIHAVVLDLPAKVCISRCVNRTGHEGNLQGGRAAAVVNKMLQNKEAPNLNEGFYRITFCQNDMDVKEAIKMYSELGPSDKLSSGEFGQKSKKENVQPSIMKFFKKSAREENSQKEKEGNNSSANDSRNQFPTLAFPSISTSDFQFDLDKASDIIVESAQDFLKRVDNVRLALVDLSDKSRILSLVREKAGKKGIDSNRFMTFVGDITQLYSKGGLRCTVIANAANWRLRPGGGGVNAAIFKAAGEVLEVATKERAGTINPGSSVAVPLPSTSPLYQREGVTHVIHILGPNMNPQRPNYLEDDYTKGCKILRDAYSSLFESFASVACLERNKKQKLVELKERAGGESKSKEKREEVKSRNWGSWALALYNTAMDPEKHKDGLLEISDNLIVLNDLYPKAKKHVLVLSRLNGLDCLEDAKREHLPMLRSLHSAGVKWVNKFLSEDSSLYFRLGYHSVPSMRQLHIHVISQDFDSPSLKNKKHWNSFTTAFFRDSVDVMDEIEEHGSAKITDEKLLEMELRCHRCKSAHPNIPKLKSHIAKCRASFPPHLLQNNRLLSASNNDTLEQIS</sequence>
<dbReference type="GO" id="GO:0003697">
    <property type="term" value="F:single-stranded DNA binding"/>
    <property type="evidence" value="ECO:0007669"/>
    <property type="project" value="TreeGrafter"/>
</dbReference>
<feature type="domain" description="Macro" evidence="2">
    <location>
        <begin position="332"/>
        <end position="568"/>
    </location>
</feature>
<evidence type="ECO:0000256" key="1">
    <source>
        <dbReference type="SAM" id="MobiDB-lite"/>
    </source>
</evidence>
<feature type="compositionally biased region" description="Polar residues" evidence="1">
    <location>
        <begin position="265"/>
        <end position="276"/>
    </location>
</feature>
<keyword evidence="4" id="KW-1185">Reference proteome</keyword>
<dbReference type="PROSITE" id="PS00892">
    <property type="entry name" value="HIT_1"/>
    <property type="match status" value="1"/>
</dbReference>
<dbReference type="InterPro" id="IPR043472">
    <property type="entry name" value="Macro_dom-like"/>
</dbReference>
<evidence type="ECO:0000313" key="4">
    <source>
        <dbReference type="Proteomes" id="UP000623129"/>
    </source>
</evidence>
<dbReference type="AlphaFoldDB" id="A0A833RBE9"/>
<dbReference type="Pfam" id="PF11969">
    <property type="entry name" value="DcpS_C"/>
    <property type="match status" value="1"/>
</dbReference>
<dbReference type="Pfam" id="PF13671">
    <property type="entry name" value="AAA_33"/>
    <property type="match status" value="1"/>
</dbReference>
<dbReference type="GO" id="GO:0003725">
    <property type="term" value="F:double-stranded RNA binding"/>
    <property type="evidence" value="ECO:0007669"/>
    <property type="project" value="TreeGrafter"/>
</dbReference>
<dbReference type="Pfam" id="PF16278">
    <property type="entry name" value="zf-C2HE"/>
    <property type="match status" value="1"/>
</dbReference>
<dbReference type="GO" id="GO:0033699">
    <property type="term" value="F:DNA 5'-adenosine monophosphate hydrolase activity"/>
    <property type="evidence" value="ECO:0007669"/>
    <property type="project" value="TreeGrafter"/>
</dbReference>
<dbReference type="Gene3D" id="3.40.220.10">
    <property type="entry name" value="Leucine Aminopeptidase, subunit E, domain 1"/>
    <property type="match status" value="2"/>
</dbReference>
<dbReference type="FunFam" id="3.40.220.10:FF:000020">
    <property type="entry name" value="Transcription factor bHLH140"/>
    <property type="match status" value="1"/>
</dbReference>
<evidence type="ECO:0000313" key="3">
    <source>
        <dbReference type="EMBL" id="KAF3333096.1"/>
    </source>
</evidence>
<name>A0A833RBE9_9POAL</name>
<dbReference type="PANTHER" id="PTHR12486">
    <property type="entry name" value="APRATAXIN-RELATED"/>
    <property type="match status" value="1"/>
</dbReference>
<dbReference type="InterPro" id="IPR019808">
    <property type="entry name" value="Histidine_triad_CS"/>
</dbReference>
<dbReference type="GO" id="GO:1990165">
    <property type="term" value="F:single-strand break-containing DNA binding"/>
    <property type="evidence" value="ECO:0007669"/>
    <property type="project" value="TreeGrafter"/>
</dbReference>
<dbReference type="PROSITE" id="PS51154">
    <property type="entry name" value="MACRO"/>
    <property type="match status" value="1"/>
</dbReference>
<comment type="caution">
    <text evidence="3">The sequence shown here is derived from an EMBL/GenBank/DDBJ whole genome shotgun (WGS) entry which is preliminary data.</text>
</comment>
<feature type="region of interest" description="Disordered" evidence="1">
    <location>
        <begin position="252"/>
        <end position="276"/>
    </location>
</feature>
<proteinExistence type="predicted"/>
<dbReference type="InterPro" id="IPR002589">
    <property type="entry name" value="Macro_dom"/>
</dbReference>
<dbReference type="GO" id="GO:0005634">
    <property type="term" value="C:nucleus"/>
    <property type="evidence" value="ECO:0007669"/>
    <property type="project" value="TreeGrafter"/>
</dbReference>
<dbReference type="SUPFAM" id="SSF52540">
    <property type="entry name" value="P-loop containing nucleoside triphosphate hydrolases"/>
    <property type="match status" value="1"/>
</dbReference>
<dbReference type="Proteomes" id="UP000623129">
    <property type="component" value="Unassembled WGS sequence"/>
</dbReference>
<organism evidence="3 4">
    <name type="scientific">Carex littledalei</name>
    <dbReference type="NCBI Taxonomy" id="544730"/>
    <lineage>
        <taxon>Eukaryota</taxon>
        <taxon>Viridiplantae</taxon>
        <taxon>Streptophyta</taxon>
        <taxon>Embryophyta</taxon>
        <taxon>Tracheophyta</taxon>
        <taxon>Spermatophyta</taxon>
        <taxon>Magnoliopsida</taxon>
        <taxon>Liliopsida</taxon>
        <taxon>Poales</taxon>
        <taxon>Cyperaceae</taxon>
        <taxon>Cyperoideae</taxon>
        <taxon>Cariceae</taxon>
        <taxon>Carex</taxon>
        <taxon>Carex subgen. Euthyceras</taxon>
    </lineage>
</organism>
<dbReference type="FunFam" id="3.30.428.10:FF:000004">
    <property type="entry name" value="aprataxin isoform X2"/>
    <property type="match status" value="1"/>
</dbReference>
<dbReference type="PANTHER" id="PTHR12486:SF4">
    <property type="entry name" value="APRATAXIN"/>
    <property type="match status" value="1"/>
</dbReference>
<dbReference type="FunFam" id="3.40.50.300:FF:002337">
    <property type="entry name" value="Transcription factor bHLH140"/>
    <property type="match status" value="1"/>
</dbReference>
<dbReference type="GO" id="GO:0000012">
    <property type="term" value="P:single strand break repair"/>
    <property type="evidence" value="ECO:0007669"/>
    <property type="project" value="TreeGrafter"/>
</dbReference>
<dbReference type="SUPFAM" id="SSF52949">
    <property type="entry name" value="Macro domain-like"/>
    <property type="match status" value="2"/>
</dbReference>
<dbReference type="GO" id="GO:0030983">
    <property type="term" value="F:mismatched DNA binding"/>
    <property type="evidence" value="ECO:0007669"/>
    <property type="project" value="TreeGrafter"/>
</dbReference>
<reference evidence="3" key="1">
    <citation type="submission" date="2020-01" db="EMBL/GenBank/DDBJ databases">
        <title>Genome sequence of Kobresia littledalei, the first chromosome-level genome in the family Cyperaceae.</title>
        <authorList>
            <person name="Qu G."/>
        </authorList>
    </citation>
    <scope>NUCLEOTIDE SEQUENCE</scope>
    <source>
        <strain evidence="3">C.B.Clarke</strain>
        <tissue evidence="3">Leaf</tissue>
    </source>
</reference>
<gene>
    <name evidence="3" type="ORF">FCM35_KLT00787</name>
</gene>
<dbReference type="InterPro" id="IPR032566">
    <property type="entry name" value="Znf-C2HE"/>
</dbReference>
<dbReference type="Gene3D" id="3.40.50.300">
    <property type="entry name" value="P-loop containing nucleotide triphosphate hydrolases"/>
    <property type="match status" value="1"/>
</dbReference>
<protein>
    <submittedName>
        <fullName evidence="3">Transcription factor bHLH140 isoform X2</fullName>
    </submittedName>
</protein>
<dbReference type="SUPFAM" id="SSF54197">
    <property type="entry name" value="HIT-like"/>
    <property type="match status" value="1"/>
</dbReference>
<evidence type="ECO:0000259" key="2">
    <source>
        <dbReference type="PROSITE" id="PS51154"/>
    </source>
</evidence>
<feature type="compositionally biased region" description="Basic and acidic residues" evidence="1">
    <location>
        <begin position="252"/>
        <end position="264"/>
    </location>
</feature>
<dbReference type="EMBL" id="SWLB01000010">
    <property type="protein sequence ID" value="KAF3333096.1"/>
    <property type="molecule type" value="Genomic_DNA"/>
</dbReference>
<dbReference type="Pfam" id="PF01661">
    <property type="entry name" value="Macro"/>
    <property type="match status" value="1"/>
</dbReference>
<dbReference type="Gene3D" id="3.30.428.10">
    <property type="entry name" value="HIT-like"/>
    <property type="match status" value="1"/>
</dbReference>
<dbReference type="OrthoDB" id="3512845at2759"/>
<accession>A0A833RBE9</accession>